<keyword evidence="11" id="KW-1185">Reference proteome</keyword>
<proteinExistence type="inferred from homology"/>
<evidence type="ECO:0000256" key="2">
    <source>
        <dbReference type="ARBA" id="ARBA00022723"/>
    </source>
</evidence>
<evidence type="ECO:0000256" key="1">
    <source>
        <dbReference type="ARBA" id="ARBA00001936"/>
    </source>
</evidence>
<dbReference type="EC" id="3.1.3.16" evidence="8"/>
<dbReference type="CDD" id="cd00144">
    <property type="entry name" value="MPP_PPP_family"/>
    <property type="match status" value="1"/>
</dbReference>
<dbReference type="VEuPathDB" id="TrichDB:TVAGG3_1024190"/>
<sequence>MDPYSIVLLRGNHEFRNVNCNYGFKKQILDEYESENLWEAFNNAFEYLPILCTINTRIICLHGGISEKCMDSEVYFSLKNGFKFTPKAESMIEDIVWSDPSNVITTYGSNQRGRGVVFGQVAISAFLKQYDYDKMIRGHEAVDGIAKHFSGQLITVFSTSGYSAYHGGVAFVAEDLEIQTKKLHLTHYNRKEESAFYDVVVPTNNPEEKHASLKSVCTNSSSPHFKHLPTNNNAGVKPLRIVRSSGSLLALRKTLAIVKPKI</sequence>
<evidence type="ECO:0000256" key="5">
    <source>
        <dbReference type="ARBA" id="ARBA00023211"/>
    </source>
</evidence>
<evidence type="ECO:0000256" key="4">
    <source>
        <dbReference type="ARBA" id="ARBA00022912"/>
    </source>
</evidence>
<dbReference type="GO" id="GO:0046872">
    <property type="term" value="F:metal ion binding"/>
    <property type="evidence" value="ECO:0007669"/>
    <property type="project" value="UniProtKB-KW"/>
</dbReference>
<dbReference type="GO" id="GO:0005737">
    <property type="term" value="C:cytoplasm"/>
    <property type="evidence" value="ECO:0000318"/>
    <property type="project" value="GO_Central"/>
</dbReference>
<dbReference type="PROSITE" id="PS00125">
    <property type="entry name" value="SER_THR_PHOSPHATASE"/>
    <property type="match status" value="1"/>
</dbReference>
<evidence type="ECO:0000256" key="7">
    <source>
        <dbReference type="ARBA" id="ARBA00048336"/>
    </source>
</evidence>
<comment type="catalytic activity">
    <reaction evidence="7 8">
        <text>O-phospho-L-threonyl-[protein] + H2O = L-threonyl-[protein] + phosphate</text>
        <dbReference type="Rhea" id="RHEA:47004"/>
        <dbReference type="Rhea" id="RHEA-COMP:11060"/>
        <dbReference type="Rhea" id="RHEA-COMP:11605"/>
        <dbReference type="ChEBI" id="CHEBI:15377"/>
        <dbReference type="ChEBI" id="CHEBI:30013"/>
        <dbReference type="ChEBI" id="CHEBI:43474"/>
        <dbReference type="ChEBI" id="CHEBI:61977"/>
        <dbReference type="EC" id="3.1.3.16"/>
    </reaction>
</comment>
<evidence type="ECO:0000259" key="9">
    <source>
        <dbReference type="PROSITE" id="PS00125"/>
    </source>
</evidence>
<dbReference type="InterPro" id="IPR004843">
    <property type="entry name" value="Calcineurin-like_PHP"/>
</dbReference>
<dbReference type="eggNOG" id="KOG0374">
    <property type="taxonomic scope" value="Eukaryota"/>
</dbReference>
<comment type="catalytic activity">
    <reaction evidence="6">
        <text>O-phospho-L-seryl-[protein] + H2O = L-seryl-[protein] + phosphate</text>
        <dbReference type="Rhea" id="RHEA:20629"/>
        <dbReference type="Rhea" id="RHEA-COMP:9863"/>
        <dbReference type="Rhea" id="RHEA-COMP:11604"/>
        <dbReference type="ChEBI" id="CHEBI:15377"/>
        <dbReference type="ChEBI" id="CHEBI:29999"/>
        <dbReference type="ChEBI" id="CHEBI:43474"/>
        <dbReference type="ChEBI" id="CHEBI:83421"/>
        <dbReference type="EC" id="3.1.3.16"/>
    </reaction>
</comment>
<feature type="domain" description="Serine/threonine specific protein phosphatases" evidence="9">
    <location>
        <begin position="9"/>
        <end position="14"/>
    </location>
</feature>
<dbReference type="GO" id="GO:0004722">
    <property type="term" value="F:protein serine/threonine phosphatase activity"/>
    <property type="evidence" value="ECO:0000318"/>
    <property type="project" value="GO_Central"/>
</dbReference>
<accession>A2DN97</accession>
<gene>
    <name evidence="10" type="ORF">TVAG_306050</name>
</gene>
<keyword evidence="3 8" id="KW-0378">Hydrolase</keyword>
<dbReference type="KEGG" id="tva:5463589"/>
<keyword evidence="5" id="KW-0464">Manganese</keyword>
<evidence type="ECO:0000313" key="10">
    <source>
        <dbReference type="EMBL" id="EAY18085.1"/>
    </source>
</evidence>
<dbReference type="Pfam" id="PF00149">
    <property type="entry name" value="Metallophos"/>
    <property type="match status" value="1"/>
</dbReference>
<dbReference type="InterPro" id="IPR006186">
    <property type="entry name" value="Ser/Thr-sp_prot-phosphatase"/>
</dbReference>
<dbReference type="Proteomes" id="UP000001542">
    <property type="component" value="Unassembled WGS sequence"/>
</dbReference>
<dbReference type="SMART" id="SM00156">
    <property type="entry name" value="PP2Ac"/>
    <property type="match status" value="1"/>
</dbReference>
<evidence type="ECO:0000256" key="3">
    <source>
        <dbReference type="ARBA" id="ARBA00022801"/>
    </source>
</evidence>
<organism evidence="10 11">
    <name type="scientific">Trichomonas vaginalis (strain ATCC PRA-98 / G3)</name>
    <dbReference type="NCBI Taxonomy" id="412133"/>
    <lineage>
        <taxon>Eukaryota</taxon>
        <taxon>Metamonada</taxon>
        <taxon>Parabasalia</taxon>
        <taxon>Trichomonadida</taxon>
        <taxon>Trichomonadidae</taxon>
        <taxon>Trichomonas</taxon>
    </lineage>
</organism>
<comment type="similarity">
    <text evidence="8">Belongs to the PPP phosphatase family.</text>
</comment>
<comment type="cofactor">
    <cofactor evidence="1">
        <name>Mn(2+)</name>
        <dbReference type="ChEBI" id="CHEBI:29035"/>
    </cofactor>
</comment>
<protein>
    <recommendedName>
        <fullName evidence="8">Serine/threonine-protein phosphatase</fullName>
        <ecNumber evidence="8">3.1.3.16</ecNumber>
    </recommendedName>
</protein>
<name>A2DN97_TRIV3</name>
<dbReference type="VEuPathDB" id="TrichDB:TVAG_306050"/>
<dbReference type="PRINTS" id="PR00114">
    <property type="entry name" value="STPHPHTASE"/>
</dbReference>
<dbReference type="SMR" id="A2DN97"/>
<dbReference type="RefSeq" id="XP_001579071.1">
    <property type="nucleotide sequence ID" value="XM_001579021.1"/>
</dbReference>
<dbReference type="InterPro" id="IPR029052">
    <property type="entry name" value="Metallo-depent_PP-like"/>
</dbReference>
<dbReference type="EMBL" id="DS113222">
    <property type="protein sequence ID" value="EAY18085.1"/>
    <property type="molecule type" value="Genomic_DNA"/>
</dbReference>
<dbReference type="SUPFAM" id="SSF56300">
    <property type="entry name" value="Metallo-dependent phosphatases"/>
    <property type="match status" value="1"/>
</dbReference>
<evidence type="ECO:0000256" key="8">
    <source>
        <dbReference type="RuleBase" id="RU004273"/>
    </source>
</evidence>
<dbReference type="InterPro" id="IPR050341">
    <property type="entry name" value="PP1_catalytic_subunit"/>
</dbReference>
<dbReference type="Gene3D" id="3.60.21.10">
    <property type="match status" value="1"/>
</dbReference>
<evidence type="ECO:0000313" key="11">
    <source>
        <dbReference type="Proteomes" id="UP000001542"/>
    </source>
</evidence>
<dbReference type="PANTHER" id="PTHR11668:SF300">
    <property type="entry name" value="SERINE_THREONINE-PROTEIN PHOSPHATASE"/>
    <property type="match status" value="1"/>
</dbReference>
<evidence type="ECO:0000256" key="6">
    <source>
        <dbReference type="ARBA" id="ARBA00047761"/>
    </source>
</evidence>
<reference evidence="10" key="1">
    <citation type="submission" date="2006-10" db="EMBL/GenBank/DDBJ databases">
        <authorList>
            <person name="Amadeo P."/>
            <person name="Zhao Q."/>
            <person name="Wortman J."/>
            <person name="Fraser-Liggett C."/>
            <person name="Carlton J."/>
        </authorList>
    </citation>
    <scope>NUCLEOTIDE SEQUENCE</scope>
    <source>
        <strain evidence="10">G3</strain>
    </source>
</reference>
<dbReference type="STRING" id="5722.A2DN97"/>
<dbReference type="AlphaFoldDB" id="A2DN97"/>
<dbReference type="PANTHER" id="PTHR11668">
    <property type="entry name" value="SERINE/THREONINE PROTEIN PHOSPHATASE"/>
    <property type="match status" value="1"/>
</dbReference>
<keyword evidence="2" id="KW-0479">Metal-binding</keyword>
<keyword evidence="4" id="KW-0904">Protein phosphatase</keyword>
<dbReference type="InParanoid" id="A2DN97"/>
<dbReference type="GO" id="GO:0005634">
    <property type="term" value="C:nucleus"/>
    <property type="evidence" value="ECO:0000318"/>
    <property type="project" value="GO_Central"/>
</dbReference>
<reference evidence="10" key="2">
    <citation type="journal article" date="2007" name="Science">
        <title>Draft genome sequence of the sexually transmitted pathogen Trichomonas vaginalis.</title>
        <authorList>
            <person name="Carlton J.M."/>
            <person name="Hirt R.P."/>
            <person name="Silva J.C."/>
            <person name="Delcher A.L."/>
            <person name="Schatz M."/>
            <person name="Zhao Q."/>
            <person name="Wortman J.R."/>
            <person name="Bidwell S.L."/>
            <person name="Alsmark U.C.M."/>
            <person name="Besteiro S."/>
            <person name="Sicheritz-Ponten T."/>
            <person name="Noel C.J."/>
            <person name="Dacks J.B."/>
            <person name="Foster P.G."/>
            <person name="Simillion C."/>
            <person name="Van de Peer Y."/>
            <person name="Miranda-Saavedra D."/>
            <person name="Barton G.J."/>
            <person name="Westrop G.D."/>
            <person name="Mueller S."/>
            <person name="Dessi D."/>
            <person name="Fiori P.L."/>
            <person name="Ren Q."/>
            <person name="Paulsen I."/>
            <person name="Zhang H."/>
            <person name="Bastida-Corcuera F.D."/>
            <person name="Simoes-Barbosa A."/>
            <person name="Brown M.T."/>
            <person name="Hayes R.D."/>
            <person name="Mukherjee M."/>
            <person name="Okumura C.Y."/>
            <person name="Schneider R."/>
            <person name="Smith A.J."/>
            <person name="Vanacova S."/>
            <person name="Villalvazo M."/>
            <person name="Haas B.J."/>
            <person name="Pertea M."/>
            <person name="Feldblyum T.V."/>
            <person name="Utterback T.R."/>
            <person name="Shu C.L."/>
            <person name="Osoegawa K."/>
            <person name="de Jong P.J."/>
            <person name="Hrdy I."/>
            <person name="Horvathova L."/>
            <person name="Zubacova Z."/>
            <person name="Dolezal P."/>
            <person name="Malik S.B."/>
            <person name="Logsdon J.M. Jr."/>
            <person name="Henze K."/>
            <person name="Gupta A."/>
            <person name="Wang C.C."/>
            <person name="Dunne R.L."/>
            <person name="Upcroft J.A."/>
            <person name="Upcroft P."/>
            <person name="White O."/>
            <person name="Salzberg S.L."/>
            <person name="Tang P."/>
            <person name="Chiu C.-H."/>
            <person name="Lee Y.-S."/>
            <person name="Embley T.M."/>
            <person name="Coombs G.H."/>
            <person name="Mottram J.C."/>
            <person name="Tachezy J."/>
            <person name="Fraser-Liggett C.M."/>
            <person name="Johnson P.J."/>
        </authorList>
    </citation>
    <scope>NUCLEOTIDE SEQUENCE [LARGE SCALE GENOMIC DNA]</scope>
    <source>
        <strain evidence="10">G3</strain>
    </source>
</reference>